<keyword evidence="4 7" id="KW-1133">Transmembrane helix</keyword>
<feature type="transmembrane region" description="Helical" evidence="7">
    <location>
        <begin position="36"/>
        <end position="53"/>
    </location>
</feature>
<feature type="transmembrane region" description="Helical" evidence="7">
    <location>
        <begin position="199"/>
        <end position="219"/>
    </location>
</feature>
<evidence type="ECO:0000256" key="6">
    <source>
        <dbReference type="ARBA" id="ARBA00037968"/>
    </source>
</evidence>
<name>A0A9W6YZF5_AMBMO</name>
<evidence type="ECO:0000256" key="2">
    <source>
        <dbReference type="ARBA" id="ARBA00022448"/>
    </source>
</evidence>
<feature type="transmembrane region" description="Helical" evidence="7">
    <location>
        <begin position="420"/>
        <end position="441"/>
    </location>
</feature>
<evidence type="ECO:0000256" key="1">
    <source>
        <dbReference type="ARBA" id="ARBA00004141"/>
    </source>
</evidence>
<evidence type="ECO:0000259" key="8">
    <source>
        <dbReference type="PROSITE" id="PS50850"/>
    </source>
</evidence>
<gene>
    <name evidence="9" type="ORF">Amon01_000546200</name>
</gene>
<dbReference type="PANTHER" id="PTHR43791">
    <property type="entry name" value="PERMEASE-RELATED"/>
    <property type="match status" value="1"/>
</dbReference>
<evidence type="ECO:0000256" key="4">
    <source>
        <dbReference type="ARBA" id="ARBA00022989"/>
    </source>
</evidence>
<evidence type="ECO:0000256" key="7">
    <source>
        <dbReference type="SAM" id="Phobius"/>
    </source>
</evidence>
<dbReference type="PANTHER" id="PTHR43791:SF10">
    <property type="entry name" value="MAJOR FACILITATOR SUPERFAMILY (MFS) PROFILE DOMAIN-CONTAINING PROTEIN"/>
    <property type="match status" value="1"/>
</dbReference>
<dbReference type="EMBL" id="BSXU01003031">
    <property type="protein sequence ID" value="GMG39584.1"/>
    <property type="molecule type" value="Genomic_DNA"/>
</dbReference>
<keyword evidence="2" id="KW-0813">Transport</keyword>
<keyword evidence="3 7" id="KW-0812">Transmembrane</keyword>
<keyword evidence="5 7" id="KW-0472">Membrane</keyword>
<comment type="similarity">
    <text evidence="6">Belongs to the major facilitator superfamily. Allantoate permease family.</text>
</comment>
<dbReference type="Pfam" id="PF07690">
    <property type="entry name" value="MFS_1"/>
    <property type="match status" value="1"/>
</dbReference>
<keyword evidence="10" id="KW-1185">Reference proteome</keyword>
<dbReference type="AlphaFoldDB" id="A0A9W6YZF5"/>
<evidence type="ECO:0000256" key="5">
    <source>
        <dbReference type="ARBA" id="ARBA00023136"/>
    </source>
</evidence>
<feature type="transmembrane region" description="Helical" evidence="7">
    <location>
        <begin position="136"/>
        <end position="156"/>
    </location>
</feature>
<dbReference type="InterPro" id="IPR011701">
    <property type="entry name" value="MFS"/>
</dbReference>
<dbReference type="GO" id="GO:0016020">
    <property type="term" value="C:membrane"/>
    <property type="evidence" value="ECO:0007669"/>
    <property type="project" value="UniProtKB-SubCell"/>
</dbReference>
<dbReference type="PROSITE" id="PS50850">
    <property type="entry name" value="MFS"/>
    <property type="match status" value="1"/>
</dbReference>
<dbReference type="FunFam" id="1.20.1250.20:FF:000064">
    <property type="entry name" value="MFS allantoate transporter"/>
    <property type="match status" value="1"/>
</dbReference>
<dbReference type="Gene3D" id="1.20.1250.20">
    <property type="entry name" value="MFS general substrate transporter like domains"/>
    <property type="match status" value="2"/>
</dbReference>
<accession>A0A9W6YZF5</accession>
<comment type="subcellular location">
    <subcellularLocation>
        <location evidence="1">Membrane</location>
        <topology evidence="1">Multi-pass membrane protein</topology>
    </subcellularLocation>
</comment>
<protein>
    <submittedName>
        <fullName evidence="9">Unnamed protein product</fullName>
    </submittedName>
</protein>
<feature type="transmembrane region" description="Helical" evidence="7">
    <location>
        <begin position="168"/>
        <end position="187"/>
    </location>
</feature>
<feature type="transmembrane region" description="Helical" evidence="7">
    <location>
        <begin position="107"/>
        <end position="124"/>
    </location>
</feature>
<feature type="transmembrane region" description="Helical" evidence="7">
    <location>
        <begin position="299"/>
        <end position="320"/>
    </location>
</feature>
<feature type="transmembrane region" description="Helical" evidence="7">
    <location>
        <begin position="356"/>
        <end position="376"/>
    </location>
</feature>
<sequence>MSDIEKKTSVSHELTDQDTDEPAHVVIDEKKMFRKVDYRVLIIAMFTYCLQFMDKLGLSNASVFGIKKDLHLHGQDYSWSSSVFFFGYMLGNFVVTRIDQKVPLGKLIAGAIFFWGITLAASAGCQNYSGLIAGRFFLGLLESVVSPTFVLMTSMWYKRSQQPVRTGIWFAGNDIGGIIGSFLAYGLGHITGDIQPWRYIFMVYGIIAFLWSFVVFFFLPDSPQKAKFLTADEKEYYRKEMVQSEIKHEWNWQQAKECTYDLNLWLLMFATFLCICPNSGMISYGLIILNSFDYSSIEVTLLSLPGSVLAWIAITLTGLIASKYKNQRCNMMVLVTLFSIIGGCLVYKGATNGVKLVGYYFLQVQPAVFPHILSMAASNFRGNTRRSIASSAVFIVYCVANIAGPQLFRHEDAPKYTNAFLSWIICYCLTVLFAVLIKLSFKYQNKRQAAKQQIKPEDSNADLVEYVDPTFRYMY</sequence>
<dbReference type="InterPro" id="IPR036259">
    <property type="entry name" value="MFS_trans_sf"/>
</dbReference>
<dbReference type="SUPFAM" id="SSF103473">
    <property type="entry name" value="MFS general substrate transporter"/>
    <property type="match status" value="1"/>
</dbReference>
<evidence type="ECO:0000313" key="9">
    <source>
        <dbReference type="EMBL" id="GMG39584.1"/>
    </source>
</evidence>
<feature type="transmembrane region" description="Helical" evidence="7">
    <location>
        <begin position="388"/>
        <end position="408"/>
    </location>
</feature>
<evidence type="ECO:0000313" key="10">
    <source>
        <dbReference type="Proteomes" id="UP001165063"/>
    </source>
</evidence>
<feature type="transmembrane region" description="Helical" evidence="7">
    <location>
        <begin position="264"/>
        <end position="287"/>
    </location>
</feature>
<dbReference type="OrthoDB" id="4454541at2759"/>
<dbReference type="GO" id="GO:0022857">
    <property type="term" value="F:transmembrane transporter activity"/>
    <property type="evidence" value="ECO:0007669"/>
    <property type="project" value="InterPro"/>
</dbReference>
<organism evidence="9 10">
    <name type="scientific">Ambrosiozyma monospora</name>
    <name type="common">Yeast</name>
    <name type="synonym">Endomycopsis monosporus</name>
    <dbReference type="NCBI Taxonomy" id="43982"/>
    <lineage>
        <taxon>Eukaryota</taxon>
        <taxon>Fungi</taxon>
        <taxon>Dikarya</taxon>
        <taxon>Ascomycota</taxon>
        <taxon>Saccharomycotina</taxon>
        <taxon>Pichiomycetes</taxon>
        <taxon>Pichiales</taxon>
        <taxon>Pichiaceae</taxon>
        <taxon>Ambrosiozyma</taxon>
    </lineage>
</organism>
<dbReference type="InterPro" id="IPR020846">
    <property type="entry name" value="MFS_dom"/>
</dbReference>
<evidence type="ECO:0000256" key="3">
    <source>
        <dbReference type="ARBA" id="ARBA00022692"/>
    </source>
</evidence>
<reference evidence="9" key="1">
    <citation type="submission" date="2023-04" db="EMBL/GenBank/DDBJ databases">
        <title>Ambrosiozyma monospora NBRC 1965.</title>
        <authorList>
            <person name="Ichikawa N."/>
            <person name="Sato H."/>
            <person name="Tonouchi N."/>
        </authorList>
    </citation>
    <scope>NUCLEOTIDE SEQUENCE</scope>
    <source>
        <strain evidence="9">NBRC 1965</strain>
    </source>
</reference>
<proteinExistence type="inferred from homology"/>
<feature type="domain" description="Major facilitator superfamily (MFS) profile" evidence="8">
    <location>
        <begin position="40"/>
        <end position="442"/>
    </location>
</feature>
<feature type="transmembrane region" description="Helical" evidence="7">
    <location>
        <begin position="332"/>
        <end position="350"/>
    </location>
</feature>
<dbReference type="Proteomes" id="UP001165063">
    <property type="component" value="Unassembled WGS sequence"/>
</dbReference>
<feature type="transmembrane region" description="Helical" evidence="7">
    <location>
        <begin position="77"/>
        <end position="95"/>
    </location>
</feature>
<comment type="caution">
    <text evidence="9">The sequence shown here is derived from an EMBL/GenBank/DDBJ whole genome shotgun (WGS) entry which is preliminary data.</text>
</comment>